<dbReference type="InterPro" id="IPR016039">
    <property type="entry name" value="Thiolase-like"/>
</dbReference>
<dbReference type="Pfam" id="PF00108">
    <property type="entry name" value="Thiolase_N"/>
    <property type="match status" value="1"/>
</dbReference>
<evidence type="ECO:0000313" key="2">
    <source>
        <dbReference type="EMBL" id="GAF71529.1"/>
    </source>
</evidence>
<dbReference type="SUPFAM" id="SSF53901">
    <property type="entry name" value="Thiolase-like"/>
    <property type="match status" value="1"/>
</dbReference>
<feature type="domain" description="Thiolase N-terminal" evidence="1">
    <location>
        <begin position="7"/>
        <end position="190"/>
    </location>
</feature>
<protein>
    <recommendedName>
        <fullName evidence="1">Thiolase N-terminal domain-containing protein</fullName>
    </recommendedName>
</protein>
<reference evidence="2" key="1">
    <citation type="journal article" date="2014" name="Front. Microbiol.">
        <title>High frequency of phylogenetically diverse reductive dehalogenase-homologous genes in deep subseafloor sedimentary metagenomes.</title>
        <authorList>
            <person name="Kawai M."/>
            <person name="Futagami T."/>
            <person name="Toyoda A."/>
            <person name="Takaki Y."/>
            <person name="Nishi S."/>
            <person name="Hori S."/>
            <person name="Arai W."/>
            <person name="Tsubouchi T."/>
            <person name="Morono Y."/>
            <person name="Uchiyama I."/>
            <person name="Ito T."/>
            <person name="Fujiyama A."/>
            <person name="Inagaki F."/>
            <person name="Takami H."/>
        </authorList>
    </citation>
    <scope>NUCLEOTIDE SEQUENCE</scope>
    <source>
        <strain evidence="2">Expedition CK06-06</strain>
    </source>
</reference>
<dbReference type="EMBL" id="BARS01002702">
    <property type="protein sequence ID" value="GAF71529.1"/>
    <property type="molecule type" value="Genomic_DNA"/>
</dbReference>
<dbReference type="CDD" id="cd00829">
    <property type="entry name" value="SCP-x_thiolase"/>
    <property type="match status" value="1"/>
</dbReference>
<accession>X0RRR4</accession>
<dbReference type="AlphaFoldDB" id="X0RRR4"/>
<dbReference type="InterPro" id="IPR020616">
    <property type="entry name" value="Thiolase_N"/>
</dbReference>
<feature type="non-terminal residue" evidence="2">
    <location>
        <position position="191"/>
    </location>
</feature>
<gene>
    <name evidence="2" type="ORF">S01H1_05184</name>
</gene>
<name>X0RRR4_9ZZZZ</name>
<comment type="caution">
    <text evidence="2">The sequence shown here is derived from an EMBL/GenBank/DDBJ whole genome shotgun (WGS) entry which is preliminary data.</text>
</comment>
<evidence type="ECO:0000259" key="1">
    <source>
        <dbReference type="Pfam" id="PF00108"/>
    </source>
</evidence>
<dbReference type="Gene3D" id="3.40.47.10">
    <property type="match status" value="1"/>
</dbReference>
<dbReference type="GO" id="GO:0016747">
    <property type="term" value="F:acyltransferase activity, transferring groups other than amino-acyl groups"/>
    <property type="evidence" value="ECO:0007669"/>
    <property type="project" value="InterPro"/>
</dbReference>
<sequence length="191" mass="20564">MSIKDKVAIIGMGCTKFGELWDKSVDDLVVDACYEAFEDAGIKPSDIQAAWLGSCRSGHRGVPIAASLKMGNIPITRVENACATGTDALRNACYAIVAGEYNMVLACGIEKNKDYGFAGVPAQSPSYPEIALSQVRPSLPMPAQFALLAMGYFHKYGIDYNEGKKALAKIAVKNHHNGTLSPKAHLRREVT</sequence>
<dbReference type="PANTHER" id="PTHR42870:SF1">
    <property type="entry name" value="NON-SPECIFIC LIPID-TRANSFER PROTEIN-LIKE 2"/>
    <property type="match status" value="1"/>
</dbReference>
<organism evidence="2">
    <name type="scientific">marine sediment metagenome</name>
    <dbReference type="NCBI Taxonomy" id="412755"/>
    <lineage>
        <taxon>unclassified sequences</taxon>
        <taxon>metagenomes</taxon>
        <taxon>ecological metagenomes</taxon>
    </lineage>
</organism>
<proteinExistence type="predicted"/>
<dbReference type="PANTHER" id="PTHR42870">
    <property type="entry name" value="ACETYL-COA C-ACETYLTRANSFERASE"/>
    <property type="match status" value="1"/>
</dbReference>